<dbReference type="Pfam" id="PF13335">
    <property type="entry name" value="Mg_chelatase_C"/>
    <property type="match status" value="1"/>
</dbReference>
<protein>
    <recommendedName>
        <fullName evidence="5">Magnesium chelatase</fullName>
    </recommendedName>
</protein>
<evidence type="ECO:0000313" key="3">
    <source>
        <dbReference type="EMBL" id="PAB61300.1"/>
    </source>
</evidence>
<sequence length="183" mass="21207">MSLILIYKVIWSDLPSALVSQPCKCGHFGSENGKCSCTPNEVRKYLSKVSGPILDRVDMHIQIYPVEYDELNDYSKNKSSSDMRINIEKARKIQLQRYKNDNILYNSQLNTKLMDKYCNMEDDAKYLLKNAFDKLGFSARAYTKLVKLGRTIADLEESENILASHVAEAIQYRKLDKNYWNMN</sequence>
<dbReference type="InterPro" id="IPR000523">
    <property type="entry name" value="Mg_chelatse_chII-like_cat_dom"/>
</dbReference>
<name>A0A267MRD3_9FIRM</name>
<dbReference type="PANTHER" id="PTHR32039">
    <property type="entry name" value="MAGNESIUM-CHELATASE SUBUNIT CHLI"/>
    <property type="match status" value="1"/>
</dbReference>
<dbReference type="PANTHER" id="PTHR32039:SF7">
    <property type="entry name" value="COMPETENCE PROTEIN COMM"/>
    <property type="match status" value="1"/>
</dbReference>
<dbReference type="OrthoDB" id="9813147at2"/>
<feature type="domain" description="Magnesium chelatase ChlI-like catalytic" evidence="1">
    <location>
        <begin position="21"/>
        <end position="70"/>
    </location>
</feature>
<dbReference type="InterPro" id="IPR045006">
    <property type="entry name" value="CHLI-like"/>
</dbReference>
<dbReference type="Pfam" id="PF01078">
    <property type="entry name" value="Mg_chelatase"/>
    <property type="match status" value="1"/>
</dbReference>
<dbReference type="Gene3D" id="3.40.50.300">
    <property type="entry name" value="P-loop containing nucleotide triphosphate hydrolases"/>
    <property type="match status" value="1"/>
</dbReference>
<organism evidence="3 4">
    <name type="scientific">Anaeromicrobium sediminis</name>
    <dbReference type="NCBI Taxonomy" id="1478221"/>
    <lineage>
        <taxon>Bacteria</taxon>
        <taxon>Bacillati</taxon>
        <taxon>Bacillota</taxon>
        <taxon>Clostridia</taxon>
        <taxon>Peptostreptococcales</taxon>
        <taxon>Thermotaleaceae</taxon>
        <taxon>Anaeromicrobium</taxon>
    </lineage>
</organism>
<proteinExistence type="predicted"/>
<dbReference type="RefSeq" id="WP_095130582.1">
    <property type="nucleotide sequence ID" value="NZ_NIBG01000001.1"/>
</dbReference>
<feature type="domain" description="Mg chelatase-related protein C-terminal" evidence="2">
    <location>
        <begin position="78"/>
        <end position="173"/>
    </location>
</feature>
<evidence type="ECO:0000313" key="4">
    <source>
        <dbReference type="Proteomes" id="UP000216024"/>
    </source>
</evidence>
<dbReference type="InterPro" id="IPR025158">
    <property type="entry name" value="Mg_chelat-rel_C"/>
</dbReference>
<dbReference type="SUPFAM" id="SSF52540">
    <property type="entry name" value="P-loop containing nucleoside triphosphate hydrolases"/>
    <property type="match status" value="1"/>
</dbReference>
<comment type="caution">
    <text evidence="3">The sequence shown here is derived from an EMBL/GenBank/DDBJ whole genome shotgun (WGS) entry which is preliminary data.</text>
</comment>
<reference evidence="3 4" key="1">
    <citation type="submission" date="2017-06" db="EMBL/GenBank/DDBJ databases">
        <title>Draft genome sequence of anaerobic fermentative bacterium Anaeromicrobium sediminis DY2726D isolated from West Pacific Ocean sediments.</title>
        <authorList>
            <person name="Zeng X."/>
        </authorList>
    </citation>
    <scope>NUCLEOTIDE SEQUENCE [LARGE SCALE GENOMIC DNA]</scope>
    <source>
        <strain evidence="3 4">DY2726D</strain>
    </source>
</reference>
<dbReference type="AlphaFoldDB" id="A0A267MRD3"/>
<dbReference type="InterPro" id="IPR027417">
    <property type="entry name" value="P-loop_NTPase"/>
</dbReference>
<dbReference type="EMBL" id="NIBG01000001">
    <property type="protein sequence ID" value="PAB61300.1"/>
    <property type="molecule type" value="Genomic_DNA"/>
</dbReference>
<dbReference type="GO" id="GO:0005524">
    <property type="term" value="F:ATP binding"/>
    <property type="evidence" value="ECO:0007669"/>
    <property type="project" value="InterPro"/>
</dbReference>
<evidence type="ECO:0008006" key="5">
    <source>
        <dbReference type="Google" id="ProtNLM"/>
    </source>
</evidence>
<evidence type="ECO:0000259" key="1">
    <source>
        <dbReference type="Pfam" id="PF01078"/>
    </source>
</evidence>
<gene>
    <name evidence="3" type="ORF">CCE28_02390</name>
</gene>
<dbReference type="Proteomes" id="UP000216024">
    <property type="component" value="Unassembled WGS sequence"/>
</dbReference>
<accession>A0A267MRD3</accession>
<evidence type="ECO:0000259" key="2">
    <source>
        <dbReference type="Pfam" id="PF13335"/>
    </source>
</evidence>
<keyword evidence="4" id="KW-1185">Reference proteome</keyword>